<dbReference type="InterPro" id="IPR050245">
    <property type="entry name" value="PrsA_foldase"/>
</dbReference>
<dbReference type="EMBL" id="FQXE01000016">
    <property type="protein sequence ID" value="SHI25275.1"/>
    <property type="molecule type" value="Genomic_DNA"/>
</dbReference>
<dbReference type="InterPro" id="IPR046357">
    <property type="entry name" value="PPIase_dom_sf"/>
</dbReference>
<dbReference type="STRING" id="658167.SAMN04488135_11615"/>
<dbReference type="RefSeq" id="WP_073108006.1">
    <property type="nucleotide sequence ID" value="NZ_FQXE01000016.1"/>
</dbReference>
<dbReference type="Gene3D" id="3.10.50.40">
    <property type="match status" value="1"/>
</dbReference>
<evidence type="ECO:0000313" key="5">
    <source>
        <dbReference type="Proteomes" id="UP000184226"/>
    </source>
</evidence>
<dbReference type="AlphaFoldDB" id="A0A1M5ZLP6"/>
<evidence type="ECO:0000313" key="4">
    <source>
        <dbReference type="EMBL" id="SHI25275.1"/>
    </source>
</evidence>
<proteinExistence type="inferred from homology"/>
<reference evidence="4 5" key="1">
    <citation type="submission" date="2016-11" db="EMBL/GenBank/DDBJ databases">
        <authorList>
            <person name="Jaros S."/>
            <person name="Januszkiewicz K."/>
            <person name="Wedrychowicz H."/>
        </authorList>
    </citation>
    <scope>NUCLEOTIDE SEQUENCE [LARGE SCALE GENOMIC DNA]</scope>
    <source>
        <strain evidence="4 5">CGMCC 1.10190</strain>
    </source>
</reference>
<dbReference type="Pfam" id="PF00639">
    <property type="entry name" value="Rotamase"/>
    <property type="match status" value="1"/>
</dbReference>
<evidence type="ECO:0000256" key="1">
    <source>
        <dbReference type="ARBA" id="ARBA00007656"/>
    </source>
</evidence>
<gene>
    <name evidence="4" type="ORF">SAMN04488135_11615</name>
</gene>
<dbReference type="InterPro" id="IPR027304">
    <property type="entry name" value="Trigger_fact/SurA_dom_sf"/>
</dbReference>
<feature type="domain" description="PpiC" evidence="3">
    <location>
        <begin position="196"/>
        <end position="298"/>
    </location>
</feature>
<dbReference type="SUPFAM" id="SSF109998">
    <property type="entry name" value="Triger factor/SurA peptide-binding domain-like"/>
    <property type="match status" value="1"/>
</dbReference>
<name>A0A1M5ZLP6_9BURK</name>
<organism evidence="4 5">
    <name type="scientific">Pollutimonas bauzanensis</name>
    <dbReference type="NCBI Taxonomy" id="658167"/>
    <lineage>
        <taxon>Bacteria</taxon>
        <taxon>Pseudomonadati</taxon>
        <taxon>Pseudomonadota</taxon>
        <taxon>Betaproteobacteria</taxon>
        <taxon>Burkholderiales</taxon>
        <taxon>Alcaligenaceae</taxon>
        <taxon>Pollutimonas</taxon>
    </lineage>
</organism>
<dbReference type="GO" id="GO:0003755">
    <property type="term" value="F:peptidyl-prolyl cis-trans isomerase activity"/>
    <property type="evidence" value="ECO:0007669"/>
    <property type="project" value="UniProtKB-KW"/>
</dbReference>
<dbReference type="InterPro" id="IPR000297">
    <property type="entry name" value="PPIase_PpiC"/>
</dbReference>
<keyword evidence="2" id="KW-0697">Rotamase</keyword>
<dbReference type="SUPFAM" id="SSF54534">
    <property type="entry name" value="FKBP-like"/>
    <property type="match status" value="1"/>
</dbReference>
<dbReference type="PANTHER" id="PTHR47245:SF3">
    <property type="entry name" value="PEPTIDYL-PROLYL CIS-TRANS ISOMERASE, PPIC-TYPE-RELATED"/>
    <property type="match status" value="1"/>
</dbReference>
<keyword evidence="5" id="KW-1185">Reference proteome</keyword>
<keyword evidence="2 4" id="KW-0413">Isomerase</keyword>
<dbReference type="Proteomes" id="UP000184226">
    <property type="component" value="Unassembled WGS sequence"/>
</dbReference>
<dbReference type="PROSITE" id="PS50198">
    <property type="entry name" value="PPIC_PPIASE_2"/>
    <property type="match status" value="1"/>
</dbReference>
<dbReference type="OrthoDB" id="5706698at2"/>
<dbReference type="PANTHER" id="PTHR47245">
    <property type="entry name" value="PEPTIDYLPROLYL ISOMERASE"/>
    <property type="match status" value="1"/>
</dbReference>
<comment type="similarity">
    <text evidence="1">Belongs to the PpiC/parvulin rotamase family.</text>
</comment>
<sequence length="355" mass="36709">MKFSRTQLAVAAGAGVILGAGWLIASSTGNEGASLPRAQAAASEAPVKPMGTNGSGAGVAGKTLATAAPSVANAAATVDAASSPAVARLGGVAVTKTEMEDLLRGLPEATRRQLQDNRPALDQWLRARLAEETLLAQATAQGWQERPEVKTLAQAAERQVVLQTYLDSVAQVPAGYPSAEDLKAAYEANKAQLTAPAQYRVSQVFLAAPYLDAEAVAKARKQAAELVKKARADGADFAALVKAHSQDEATAARGGDTGWAPLTQLLPEMRAAVAALKKGAVSEPVQSPAGFHVLKLVDYRAAVTPGLGQVEDQLRDALRRQRKGTVAKAYLDGLVDAGTLSIDGATLSAAFDAVR</sequence>
<evidence type="ECO:0000259" key="3">
    <source>
        <dbReference type="PROSITE" id="PS50198"/>
    </source>
</evidence>
<evidence type="ECO:0000256" key="2">
    <source>
        <dbReference type="PROSITE-ProRule" id="PRU00278"/>
    </source>
</evidence>
<accession>A0A1M5ZLP6</accession>
<protein>
    <submittedName>
        <fullName evidence="4">Peptidylprolyl isomerase</fullName>
    </submittedName>
</protein>